<keyword evidence="3" id="KW-0597">Phosphoprotein</keyword>
<keyword evidence="7" id="KW-0067">ATP-binding</keyword>
<dbReference type="InterPro" id="IPR011495">
    <property type="entry name" value="Sig_transdc_His_kin_sub2_dim/P"/>
</dbReference>
<dbReference type="Pfam" id="PF07568">
    <property type="entry name" value="HisKA_2"/>
    <property type="match status" value="1"/>
</dbReference>
<reference evidence="10 11" key="1">
    <citation type="submission" date="2021-05" db="EMBL/GenBank/DDBJ databases">
        <title>Culturable bacteria isolated from Daya Bay.</title>
        <authorList>
            <person name="Zheng W."/>
            <person name="Yu S."/>
            <person name="Huang Y."/>
        </authorList>
    </citation>
    <scope>NUCLEOTIDE SEQUENCE [LARGE SCALE GENOMIC DNA]</scope>
    <source>
        <strain evidence="10 11">DP4N28-5</strain>
    </source>
</reference>
<feature type="domain" description="Signal transduction histidine kinase subgroup 2 dimerisation and phosphoacceptor" evidence="9">
    <location>
        <begin position="371"/>
        <end position="444"/>
    </location>
</feature>
<name>A0ABS6T788_9RHOB</name>
<gene>
    <name evidence="10" type="ORF">KJP28_15555</name>
</gene>
<organism evidence="10 11">
    <name type="scientific">Maritimibacter dapengensis</name>
    <dbReference type="NCBI Taxonomy" id="2836868"/>
    <lineage>
        <taxon>Bacteria</taxon>
        <taxon>Pseudomonadati</taxon>
        <taxon>Pseudomonadota</taxon>
        <taxon>Alphaproteobacteria</taxon>
        <taxon>Rhodobacterales</taxon>
        <taxon>Roseobacteraceae</taxon>
        <taxon>Maritimibacter</taxon>
    </lineage>
</organism>
<evidence type="ECO:0000256" key="2">
    <source>
        <dbReference type="ARBA" id="ARBA00012438"/>
    </source>
</evidence>
<dbReference type="PANTHER" id="PTHR41523:SF8">
    <property type="entry name" value="ETHYLENE RESPONSE SENSOR PROTEIN"/>
    <property type="match status" value="1"/>
</dbReference>
<evidence type="ECO:0000256" key="5">
    <source>
        <dbReference type="ARBA" id="ARBA00022741"/>
    </source>
</evidence>
<evidence type="ECO:0000256" key="1">
    <source>
        <dbReference type="ARBA" id="ARBA00000085"/>
    </source>
</evidence>
<dbReference type="Proteomes" id="UP000756530">
    <property type="component" value="Unassembled WGS sequence"/>
</dbReference>
<dbReference type="EMBL" id="JAHUZE010000004">
    <property type="protein sequence ID" value="MBV7380341.1"/>
    <property type="molecule type" value="Genomic_DNA"/>
</dbReference>
<dbReference type="EC" id="2.7.13.3" evidence="2"/>
<sequence>MARLKELRRSLTFRIAGLLALALLPVGLISVVTTYQLLNKADRELRDGLLALTSEAAAEQEAAVRSATGVAKAFVGMIPVLRSTGFECEEPLQNILRDSPELSFLGYVANDGTLLCASADQGSDLSDRPLHKEFVENPGPRVKFNAMGAISKTAVVIVSLPVISDGAYDGYVTASLPHRQLNRPTPGTVGRERPLELITFNAEGEVLTSTANGDREERFLPSNRSLSALVSGEEATFVARVASGEERLFALSPIVPGQVFALGSWEYRRGPMFGGLGIGSSLLFPLLMWVVSLLVAFFAVQRMVIKPTRNLRARMLQFMRSRRLVEPNNDPSIPTEIRDMEETWMRLAENILHDEAELYDTIHQRTVLLKEVHHRVKNNLQLIVSLVGMKMRKAKSPAVKLALSNVQQRVMSIARVHQNLYETSTAERVRAGELLDAITGQIVAAASQGEEELDLETRFDDCEVYPDQAVPLSLAVSELITNALKHIGPLEGEKKARLEVSLNCEEGSGHGQVKVCNTLPPEPVPQVEDSTGLGEQLVRAFSSQMEAAVHREETDTHYTVIIDFPIQGFDDNIVPSDHVIPVSSGTPRRDRALSS</sequence>
<feature type="transmembrane region" description="Helical" evidence="8">
    <location>
        <begin position="282"/>
        <end position="305"/>
    </location>
</feature>
<evidence type="ECO:0000256" key="7">
    <source>
        <dbReference type="ARBA" id="ARBA00022840"/>
    </source>
</evidence>
<protein>
    <recommendedName>
        <fullName evidence="2">histidine kinase</fullName>
        <ecNumber evidence="2">2.7.13.3</ecNumber>
    </recommendedName>
</protein>
<comment type="caution">
    <text evidence="10">The sequence shown here is derived from an EMBL/GenBank/DDBJ whole genome shotgun (WGS) entry which is preliminary data.</text>
</comment>
<evidence type="ECO:0000313" key="11">
    <source>
        <dbReference type="Proteomes" id="UP000756530"/>
    </source>
</evidence>
<keyword evidence="11" id="KW-1185">Reference proteome</keyword>
<evidence type="ECO:0000256" key="8">
    <source>
        <dbReference type="SAM" id="Phobius"/>
    </source>
</evidence>
<evidence type="ECO:0000259" key="9">
    <source>
        <dbReference type="Pfam" id="PF07568"/>
    </source>
</evidence>
<comment type="catalytic activity">
    <reaction evidence="1">
        <text>ATP + protein L-histidine = ADP + protein N-phospho-L-histidine.</text>
        <dbReference type="EC" id="2.7.13.3"/>
    </reaction>
</comment>
<keyword evidence="5" id="KW-0547">Nucleotide-binding</keyword>
<proteinExistence type="predicted"/>
<keyword evidence="8" id="KW-1133">Transmembrane helix</keyword>
<dbReference type="GO" id="GO:0016301">
    <property type="term" value="F:kinase activity"/>
    <property type="evidence" value="ECO:0007669"/>
    <property type="project" value="UniProtKB-KW"/>
</dbReference>
<keyword evidence="8" id="KW-0472">Membrane</keyword>
<keyword evidence="4" id="KW-0808">Transferase</keyword>
<keyword evidence="8" id="KW-0812">Transmembrane</keyword>
<dbReference type="PANTHER" id="PTHR41523">
    <property type="entry name" value="TWO-COMPONENT SYSTEM SENSOR PROTEIN"/>
    <property type="match status" value="1"/>
</dbReference>
<evidence type="ECO:0000256" key="6">
    <source>
        <dbReference type="ARBA" id="ARBA00022777"/>
    </source>
</evidence>
<keyword evidence="6 10" id="KW-0418">Kinase</keyword>
<evidence type="ECO:0000256" key="4">
    <source>
        <dbReference type="ARBA" id="ARBA00022679"/>
    </source>
</evidence>
<dbReference type="RefSeq" id="WP_218393553.1">
    <property type="nucleotide sequence ID" value="NZ_JAHUZE010000004.1"/>
</dbReference>
<accession>A0ABS6T788</accession>
<evidence type="ECO:0000256" key="3">
    <source>
        <dbReference type="ARBA" id="ARBA00022553"/>
    </source>
</evidence>
<evidence type="ECO:0000313" key="10">
    <source>
        <dbReference type="EMBL" id="MBV7380341.1"/>
    </source>
</evidence>